<keyword evidence="3" id="KW-1185">Reference proteome</keyword>
<protein>
    <submittedName>
        <fullName evidence="2">Uncharacterized protein</fullName>
    </submittedName>
</protein>
<keyword evidence="1" id="KW-0812">Transmembrane</keyword>
<evidence type="ECO:0000256" key="1">
    <source>
        <dbReference type="SAM" id="Phobius"/>
    </source>
</evidence>
<comment type="caution">
    <text evidence="2">The sequence shown here is derived from an EMBL/GenBank/DDBJ whole genome shotgun (WGS) entry which is preliminary data.</text>
</comment>
<dbReference type="AlphaFoldDB" id="A0A813DEG5"/>
<feature type="transmembrane region" description="Helical" evidence="1">
    <location>
        <begin position="108"/>
        <end position="129"/>
    </location>
</feature>
<name>A0A813DEG5_POLGL</name>
<sequence>MALAFASPVGMPRGATVGQVWPSRQQAAPGVAQGGGIRKAHRPQASSASRKVVSAAAFCAAAAATAGRRKGHVAAAASPVGAEQASKAVAEGRMITVEEATLRKALGAFFLVLFLWQAGLVFSSGAATLSIGGSSYSTLALLASNAVGFGASGFLNL</sequence>
<accession>A0A813DEG5</accession>
<keyword evidence="1" id="KW-0472">Membrane</keyword>
<evidence type="ECO:0000313" key="3">
    <source>
        <dbReference type="Proteomes" id="UP000654075"/>
    </source>
</evidence>
<organism evidence="2 3">
    <name type="scientific">Polarella glacialis</name>
    <name type="common">Dinoflagellate</name>
    <dbReference type="NCBI Taxonomy" id="89957"/>
    <lineage>
        <taxon>Eukaryota</taxon>
        <taxon>Sar</taxon>
        <taxon>Alveolata</taxon>
        <taxon>Dinophyceae</taxon>
        <taxon>Suessiales</taxon>
        <taxon>Suessiaceae</taxon>
        <taxon>Polarella</taxon>
    </lineage>
</organism>
<feature type="transmembrane region" description="Helical" evidence="1">
    <location>
        <begin position="135"/>
        <end position="155"/>
    </location>
</feature>
<proteinExistence type="predicted"/>
<evidence type="ECO:0000313" key="2">
    <source>
        <dbReference type="EMBL" id="CAE8585969.1"/>
    </source>
</evidence>
<gene>
    <name evidence="2" type="ORF">PGLA1383_LOCUS4863</name>
</gene>
<dbReference type="Proteomes" id="UP000654075">
    <property type="component" value="Unassembled WGS sequence"/>
</dbReference>
<keyword evidence="1" id="KW-1133">Transmembrane helix</keyword>
<reference evidence="2" key="1">
    <citation type="submission" date="2021-02" db="EMBL/GenBank/DDBJ databases">
        <authorList>
            <person name="Dougan E. K."/>
            <person name="Rhodes N."/>
            <person name="Thang M."/>
            <person name="Chan C."/>
        </authorList>
    </citation>
    <scope>NUCLEOTIDE SEQUENCE</scope>
</reference>
<dbReference type="EMBL" id="CAJNNV010001846">
    <property type="protein sequence ID" value="CAE8585969.1"/>
    <property type="molecule type" value="Genomic_DNA"/>
</dbReference>